<evidence type="ECO:0000256" key="5">
    <source>
        <dbReference type="SAM" id="Phobius"/>
    </source>
</evidence>
<dbReference type="SUPFAM" id="SSF103481">
    <property type="entry name" value="Multidrug resistance efflux transporter EmrE"/>
    <property type="match status" value="2"/>
</dbReference>
<feature type="transmembrane region" description="Helical" evidence="5">
    <location>
        <begin position="155"/>
        <end position="175"/>
    </location>
</feature>
<evidence type="ECO:0000259" key="6">
    <source>
        <dbReference type="Pfam" id="PF00892"/>
    </source>
</evidence>
<dbReference type="InterPro" id="IPR000620">
    <property type="entry name" value="EamA_dom"/>
</dbReference>
<comment type="subcellular location">
    <subcellularLocation>
        <location evidence="1">Membrane</location>
        <topology evidence="1">Multi-pass membrane protein</topology>
    </subcellularLocation>
</comment>
<evidence type="ECO:0000256" key="2">
    <source>
        <dbReference type="ARBA" id="ARBA00022692"/>
    </source>
</evidence>
<evidence type="ECO:0000256" key="1">
    <source>
        <dbReference type="ARBA" id="ARBA00004141"/>
    </source>
</evidence>
<dbReference type="RefSeq" id="WP_302075591.1">
    <property type="nucleotide sequence ID" value="NZ_JAUKWQ010000001.1"/>
</dbReference>
<organism evidence="7 8">
    <name type="scientific">Rhizobium oryzicola</name>
    <dbReference type="NCBI Taxonomy" id="1232668"/>
    <lineage>
        <taxon>Bacteria</taxon>
        <taxon>Pseudomonadati</taxon>
        <taxon>Pseudomonadota</taxon>
        <taxon>Alphaproteobacteria</taxon>
        <taxon>Hyphomicrobiales</taxon>
        <taxon>Rhizobiaceae</taxon>
        <taxon>Rhizobium/Agrobacterium group</taxon>
        <taxon>Rhizobium</taxon>
    </lineage>
</organism>
<dbReference type="Proteomes" id="UP001169006">
    <property type="component" value="Unassembled WGS sequence"/>
</dbReference>
<keyword evidence="8" id="KW-1185">Reference proteome</keyword>
<keyword evidence="4 5" id="KW-0472">Membrane</keyword>
<feature type="transmembrane region" description="Helical" evidence="5">
    <location>
        <begin position="68"/>
        <end position="91"/>
    </location>
</feature>
<name>A0ABT8SSW8_9HYPH</name>
<reference evidence="7" key="1">
    <citation type="journal article" date="2015" name="Int. J. Syst. Evol. Microbiol.">
        <title>Rhizobium oryzicola sp. nov., potential plant-growth-promoting endophytic bacteria isolated from rice roots.</title>
        <authorList>
            <person name="Zhang X.X."/>
            <person name="Gao J.S."/>
            <person name="Cao Y.H."/>
            <person name="Sheirdil R.A."/>
            <person name="Wang X.C."/>
            <person name="Zhang L."/>
        </authorList>
    </citation>
    <scope>NUCLEOTIDE SEQUENCE</scope>
    <source>
        <strain evidence="7">05753</strain>
    </source>
</reference>
<feature type="transmembrane region" description="Helical" evidence="5">
    <location>
        <begin position="129"/>
        <end position="149"/>
    </location>
</feature>
<sequence>MPVQTNLARELLLLLLLATCWGSAYTFIKVGIETIPPVTLIAARTLIAGGLLLAVLRLRGLSMPRDRVVWGRFLVQACLNSAVPFTLIAWAEQTVDAGLAVILNSLTPVVTFLITALVTRHEAVSARKLSGVVAGLMGASLIIGLGALNGLGRDVLAQLAVVGATVCYACGAIYGKNFKGLDPMMPAAGSLVCGAVLLLPASIVIDHPWTLSPSLPSLAALLALSAFSTSLAFAIYFRLVNTLGSVATTSQAFLRVPIGVGIGAIFLGERLSVTTWIGLAFVMIGVIAMTLPGRKAAVAG</sequence>
<accession>A0ABT8SSW8</accession>
<dbReference type="InterPro" id="IPR050638">
    <property type="entry name" value="AA-Vitamin_Transporters"/>
</dbReference>
<dbReference type="InterPro" id="IPR037185">
    <property type="entry name" value="EmrE-like"/>
</dbReference>
<evidence type="ECO:0000256" key="3">
    <source>
        <dbReference type="ARBA" id="ARBA00022989"/>
    </source>
</evidence>
<feature type="domain" description="EamA" evidence="6">
    <location>
        <begin position="11"/>
        <end position="143"/>
    </location>
</feature>
<protein>
    <submittedName>
        <fullName evidence="7">EamA family transporter</fullName>
    </submittedName>
</protein>
<feature type="transmembrane region" description="Helical" evidence="5">
    <location>
        <begin position="274"/>
        <end position="291"/>
    </location>
</feature>
<evidence type="ECO:0000256" key="4">
    <source>
        <dbReference type="ARBA" id="ARBA00023136"/>
    </source>
</evidence>
<dbReference type="Pfam" id="PF00892">
    <property type="entry name" value="EamA"/>
    <property type="match status" value="2"/>
</dbReference>
<proteinExistence type="predicted"/>
<gene>
    <name evidence="7" type="ORF">Q2T52_05190</name>
</gene>
<dbReference type="PANTHER" id="PTHR32322:SF9">
    <property type="entry name" value="AMINO-ACID METABOLITE EFFLUX PUMP-RELATED"/>
    <property type="match status" value="1"/>
</dbReference>
<dbReference type="PANTHER" id="PTHR32322">
    <property type="entry name" value="INNER MEMBRANE TRANSPORTER"/>
    <property type="match status" value="1"/>
</dbReference>
<evidence type="ECO:0000313" key="7">
    <source>
        <dbReference type="EMBL" id="MDO1581486.1"/>
    </source>
</evidence>
<keyword evidence="3 5" id="KW-1133">Transmembrane helix</keyword>
<dbReference type="EMBL" id="JAUKWQ010000001">
    <property type="protein sequence ID" value="MDO1581486.1"/>
    <property type="molecule type" value="Genomic_DNA"/>
</dbReference>
<feature type="domain" description="EamA" evidence="6">
    <location>
        <begin position="158"/>
        <end position="290"/>
    </location>
</feature>
<comment type="caution">
    <text evidence="7">The sequence shown here is derived from an EMBL/GenBank/DDBJ whole genome shotgun (WGS) entry which is preliminary data.</text>
</comment>
<reference evidence="7" key="2">
    <citation type="submission" date="2023-07" db="EMBL/GenBank/DDBJ databases">
        <authorList>
            <person name="Sun H."/>
        </authorList>
    </citation>
    <scope>NUCLEOTIDE SEQUENCE</scope>
    <source>
        <strain evidence="7">05753</strain>
    </source>
</reference>
<feature type="transmembrane region" description="Helical" evidence="5">
    <location>
        <begin position="252"/>
        <end position="268"/>
    </location>
</feature>
<evidence type="ECO:0000313" key="8">
    <source>
        <dbReference type="Proteomes" id="UP001169006"/>
    </source>
</evidence>
<feature type="transmembrane region" description="Helical" evidence="5">
    <location>
        <begin position="217"/>
        <end position="240"/>
    </location>
</feature>
<feature type="transmembrane region" description="Helical" evidence="5">
    <location>
        <begin position="187"/>
        <end position="205"/>
    </location>
</feature>
<keyword evidence="2 5" id="KW-0812">Transmembrane</keyword>
<feature type="transmembrane region" description="Helical" evidence="5">
    <location>
        <begin position="97"/>
        <end position="117"/>
    </location>
</feature>
<feature type="transmembrane region" description="Helical" evidence="5">
    <location>
        <begin position="36"/>
        <end position="56"/>
    </location>
</feature>